<feature type="repeat" description="ANK" evidence="3">
    <location>
        <begin position="330"/>
        <end position="365"/>
    </location>
</feature>
<dbReference type="GO" id="GO:0085020">
    <property type="term" value="P:protein K6-linked ubiquitination"/>
    <property type="evidence" value="ECO:0007669"/>
    <property type="project" value="TreeGrafter"/>
</dbReference>
<name>A0A0G4FCT0_9ALVE</name>
<dbReference type="Pfam" id="PF00023">
    <property type="entry name" value="Ank"/>
    <property type="match status" value="1"/>
</dbReference>
<dbReference type="PROSITE" id="PS50088">
    <property type="entry name" value="ANK_REPEAT"/>
    <property type="match status" value="5"/>
</dbReference>
<proteinExistence type="predicted"/>
<dbReference type="PhylomeDB" id="A0A0G4FCT0"/>
<dbReference type="EMBL" id="CDMZ01000289">
    <property type="protein sequence ID" value="CEM11035.1"/>
    <property type="molecule type" value="Genomic_DNA"/>
</dbReference>
<feature type="compositionally biased region" description="Basic and acidic residues" evidence="4">
    <location>
        <begin position="36"/>
        <end position="47"/>
    </location>
</feature>
<organism evidence="5">
    <name type="scientific">Chromera velia CCMP2878</name>
    <dbReference type="NCBI Taxonomy" id="1169474"/>
    <lineage>
        <taxon>Eukaryota</taxon>
        <taxon>Sar</taxon>
        <taxon>Alveolata</taxon>
        <taxon>Colpodellida</taxon>
        <taxon>Chromeraceae</taxon>
        <taxon>Chromera</taxon>
    </lineage>
</organism>
<evidence type="ECO:0000256" key="1">
    <source>
        <dbReference type="ARBA" id="ARBA00022737"/>
    </source>
</evidence>
<evidence type="ECO:0000256" key="4">
    <source>
        <dbReference type="SAM" id="MobiDB-lite"/>
    </source>
</evidence>
<dbReference type="GO" id="GO:0004842">
    <property type="term" value="F:ubiquitin-protein transferase activity"/>
    <property type="evidence" value="ECO:0007669"/>
    <property type="project" value="TreeGrafter"/>
</dbReference>
<feature type="repeat" description="ANK" evidence="3">
    <location>
        <begin position="288"/>
        <end position="320"/>
    </location>
</feature>
<dbReference type="AlphaFoldDB" id="A0A0G4FCT0"/>
<accession>A0A0G4FCT0</accession>
<dbReference type="InterPro" id="IPR002110">
    <property type="entry name" value="Ankyrin_rpt"/>
</dbReference>
<dbReference type="InterPro" id="IPR036770">
    <property type="entry name" value="Ankyrin_rpt-contain_sf"/>
</dbReference>
<dbReference type="VEuPathDB" id="CryptoDB:Cvel_16395"/>
<evidence type="ECO:0000256" key="2">
    <source>
        <dbReference type="ARBA" id="ARBA00023043"/>
    </source>
</evidence>
<protein>
    <submittedName>
        <fullName evidence="5">Uncharacterized protein</fullName>
    </submittedName>
</protein>
<dbReference type="SMART" id="SM00248">
    <property type="entry name" value="ANK"/>
    <property type="match status" value="9"/>
</dbReference>
<keyword evidence="1" id="KW-0677">Repeat</keyword>
<gene>
    <name evidence="5" type="ORF">Cvel_16395</name>
</gene>
<dbReference type="PROSITE" id="PS50297">
    <property type="entry name" value="ANK_REP_REGION"/>
    <property type="match status" value="5"/>
</dbReference>
<evidence type="ECO:0000256" key="3">
    <source>
        <dbReference type="PROSITE-ProRule" id="PRU00023"/>
    </source>
</evidence>
<feature type="repeat" description="ANK" evidence="3">
    <location>
        <begin position="208"/>
        <end position="240"/>
    </location>
</feature>
<evidence type="ECO:0000313" key="5">
    <source>
        <dbReference type="EMBL" id="CEM11035.1"/>
    </source>
</evidence>
<keyword evidence="2 3" id="KW-0040">ANK repeat</keyword>
<feature type="repeat" description="ANK" evidence="3">
    <location>
        <begin position="402"/>
        <end position="434"/>
    </location>
</feature>
<dbReference type="PANTHER" id="PTHR24171:SF8">
    <property type="entry name" value="BRCA1-ASSOCIATED RING DOMAIN PROTEIN 1"/>
    <property type="match status" value="1"/>
</dbReference>
<feature type="region of interest" description="Disordered" evidence="4">
    <location>
        <begin position="22"/>
        <end position="57"/>
    </location>
</feature>
<sequence length="536" mass="58459">MHNVRKETPLFLVCKWAGELDEKEREKTEGGTAEESTERRGSRDRQLQHNGGGAGGQVEMIGGADNALDRHLDELSARLLAEAVPSLFSFPVIPRDPPRPNPDAEELISYYSDIDACSDSDREIQYERDADGDPVVPVYNVKVDNGDGGEEALRLVEALIDGGAELHYYTLAIACEEQNWKIAKILLRKGVPVNKPEEHSENHPLGWEGTVPLASAFRAREWDVARDLLEKGADVNALEGGGISPLLSLFVRRHGGKEDDDAEEEERVVTFIETLVEKGADVDAQSALGESALHTVCSRGYARALKVLLEKGANVHLKGPSTLDHLNFKNSGTALHSAVKSGKANVREMVQILIDHKANVNTIDSPLTAVPVLLSALYEREMETVELLLANGARVNEIVDDNGATVVHKACTAGRRDAIEFLVQKGASLSWCDKKGNCCLHLAVSSEEFEVVKYLLSLIASGQKSGAAVGLNRKNEALKFTPLHIAIRMDDSGLIASLLSHGADIRMRTKANQTAIDLARSPEVKLLLEEREQSLD</sequence>
<dbReference type="Pfam" id="PF12796">
    <property type="entry name" value="Ank_2"/>
    <property type="match status" value="2"/>
</dbReference>
<reference evidence="5" key="1">
    <citation type="submission" date="2014-11" db="EMBL/GenBank/DDBJ databases">
        <authorList>
            <person name="Otto D Thomas"/>
            <person name="Naeem Raeece"/>
        </authorList>
    </citation>
    <scope>NUCLEOTIDE SEQUENCE</scope>
</reference>
<feature type="repeat" description="ANK" evidence="3">
    <location>
        <begin position="478"/>
        <end position="510"/>
    </location>
</feature>
<dbReference type="Gene3D" id="1.25.40.20">
    <property type="entry name" value="Ankyrin repeat-containing domain"/>
    <property type="match status" value="3"/>
</dbReference>
<dbReference type="PANTHER" id="PTHR24171">
    <property type="entry name" value="ANKYRIN REPEAT DOMAIN-CONTAINING PROTEIN 39-RELATED"/>
    <property type="match status" value="1"/>
</dbReference>
<dbReference type="SUPFAM" id="SSF48403">
    <property type="entry name" value="Ankyrin repeat"/>
    <property type="match status" value="1"/>
</dbReference>